<accession>A0ABV8HZW6</accession>
<gene>
    <name evidence="1" type="ORF">ACFOWE_03680</name>
</gene>
<organism evidence="1 2">
    <name type="scientific">Planomonospora corallina</name>
    <dbReference type="NCBI Taxonomy" id="1806052"/>
    <lineage>
        <taxon>Bacteria</taxon>
        <taxon>Bacillati</taxon>
        <taxon>Actinomycetota</taxon>
        <taxon>Actinomycetes</taxon>
        <taxon>Streptosporangiales</taxon>
        <taxon>Streptosporangiaceae</taxon>
        <taxon>Planomonospora</taxon>
    </lineage>
</organism>
<evidence type="ECO:0000313" key="1">
    <source>
        <dbReference type="EMBL" id="MFC4057377.1"/>
    </source>
</evidence>
<keyword evidence="2" id="KW-1185">Reference proteome</keyword>
<protein>
    <submittedName>
        <fullName evidence="1">Uncharacterized protein</fullName>
    </submittedName>
</protein>
<dbReference type="RefSeq" id="WP_377285352.1">
    <property type="nucleotide sequence ID" value="NZ_JBHSBM010000010.1"/>
</dbReference>
<evidence type="ECO:0000313" key="2">
    <source>
        <dbReference type="Proteomes" id="UP001595850"/>
    </source>
</evidence>
<dbReference type="Proteomes" id="UP001595850">
    <property type="component" value="Unassembled WGS sequence"/>
</dbReference>
<sequence>MVTTMVWIDATGDNPQERYGERLRRWRQSFAGAGGEPQAGGITLDRLRYALAAWEVATGPVAYPPYVRFHPRVLDAACHRPEDARVLLTVVELAAPPPVPVPDGWLTWRDGEPGRPFTAPPYDARAALGALELRIPIAEDRLPTPTRPEAEGLPNLGDAQAALEALVAEINTAAAPFLRDLEGGA</sequence>
<name>A0ABV8HZW6_9ACTN</name>
<comment type="caution">
    <text evidence="1">The sequence shown here is derived from an EMBL/GenBank/DDBJ whole genome shotgun (WGS) entry which is preliminary data.</text>
</comment>
<reference evidence="2" key="1">
    <citation type="journal article" date="2019" name="Int. J. Syst. Evol. Microbiol.">
        <title>The Global Catalogue of Microorganisms (GCM) 10K type strain sequencing project: providing services to taxonomists for standard genome sequencing and annotation.</title>
        <authorList>
            <consortium name="The Broad Institute Genomics Platform"/>
            <consortium name="The Broad Institute Genome Sequencing Center for Infectious Disease"/>
            <person name="Wu L."/>
            <person name="Ma J."/>
        </authorList>
    </citation>
    <scope>NUCLEOTIDE SEQUENCE [LARGE SCALE GENOMIC DNA]</scope>
    <source>
        <strain evidence="2">TBRC 4489</strain>
    </source>
</reference>
<dbReference type="EMBL" id="JBHSBM010000010">
    <property type="protein sequence ID" value="MFC4057377.1"/>
    <property type="molecule type" value="Genomic_DNA"/>
</dbReference>
<proteinExistence type="predicted"/>